<dbReference type="EMBL" id="CM000782">
    <property type="protein sequence ID" value="AQK83724.1"/>
    <property type="molecule type" value="Genomic_DNA"/>
</dbReference>
<name>A0A1D6LWX5_MAIZE</name>
<feature type="compositionally biased region" description="Basic and acidic residues" evidence="1">
    <location>
        <begin position="12"/>
        <end position="26"/>
    </location>
</feature>
<sequence>MGRRAPALAAGLERKKRGDGVKEKGEGGLPFIEPSSRHVRLHQQVAGAAVTTLDDMFWHFPLGIGSWLLQKISSLIYTLQLLYGT</sequence>
<reference evidence="2" key="1">
    <citation type="submission" date="2015-12" db="EMBL/GenBank/DDBJ databases">
        <title>Update maize B73 reference genome by single molecule sequencing technologies.</title>
        <authorList>
            <consortium name="Maize Genome Sequencing Project"/>
            <person name="Ware D."/>
        </authorList>
    </citation>
    <scope>NUCLEOTIDE SEQUENCE</scope>
    <source>
        <tissue evidence="2">Seedling</tissue>
    </source>
</reference>
<proteinExistence type="predicted"/>
<gene>
    <name evidence="2" type="ORF">ZEAMMB73_Zm00001d037349</name>
</gene>
<evidence type="ECO:0000313" key="2">
    <source>
        <dbReference type="EMBL" id="AQK83724.1"/>
    </source>
</evidence>
<dbReference type="InParanoid" id="A0A1D6LWX5"/>
<organism evidence="2">
    <name type="scientific">Zea mays</name>
    <name type="common">Maize</name>
    <dbReference type="NCBI Taxonomy" id="4577"/>
    <lineage>
        <taxon>Eukaryota</taxon>
        <taxon>Viridiplantae</taxon>
        <taxon>Streptophyta</taxon>
        <taxon>Embryophyta</taxon>
        <taxon>Tracheophyta</taxon>
        <taxon>Spermatophyta</taxon>
        <taxon>Magnoliopsida</taxon>
        <taxon>Liliopsida</taxon>
        <taxon>Poales</taxon>
        <taxon>Poaceae</taxon>
        <taxon>PACMAD clade</taxon>
        <taxon>Panicoideae</taxon>
        <taxon>Andropogonodae</taxon>
        <taxon>Andropogoneae</taxon>
        <taxon>Tripsacinae</taxon>
        <taxon>Zea</taxon>
    </lineage>
</organism>
<evidence type="ECO:0000256" key="1">
    <source>
        <dbReference type="SAM" id="MobiDB-lite"/>
    </source>
</evidence>
<dbReference type="AlphaFoldDB" id="A0A1D6LWX5"/>
<feature type="region of interest" description="Disordered" evidence="1">
    <location>
        <begin position="1"/>
        <end position="27"/>
    </location>
</feature>
<protein>
    <submittedName>
        <fullName evidence="2">Uncharacterized protein</fullName>
    </submittedName>
</protein>
<accession>A0A1D6LWX5</accession>